<comment type="caution">
    <text evidence="3">The sequence shown here is derived from an EMBL/GenBank/DDBJ whole genome shotgun (WGS) entry which is preliminary data.</text>
</comment>
<keyword evidence="2" id="KW-0732">Signal</keyword>
<protein>
    <submittedName>
        <fullName evidence="3">Uncharacterized protein</fullName>
    </submittedName>
</protein>
<name>A0AAD6WMR4_9AGAR</name>
<keyword evidence="4" id="KW-1185">Reference proteome</keyword>
<reference evidence="3" key="1">
    <citation type="submission" date="2023-03" db="EMBL/GenBank/DDBJ databases">
        <title>Massive genome expansion in bonnet fungi (Mycena s.s.) driven by repeated elements and novel gene families across ecological guilds.</title>
        <authorList>
            <consortium name="Lawrence Berkeley National Laboratory"/>
            <person name="Harder C.B."/>
            <person name="Miyauchi S."/>
            <person name="Viragh M."/>
            <person name="Kuo A."/>
            <person name="Thoen E."/>
            <person name="Andreopoulos B."/>
            <person name="Lu D."/>
            <person name="Skrede I."/>
            <person name="Drula E."/>
            <person name="Henrissat B."/>
            <person name="Morin E."/>
            <person name="Kohler A."/>
            <person name="Barry K."/>
            <person name="LaButti K."/>
            <person name="Morin E."/>
            <person name="Salamov A."/>
            <person name="Lipzen A."/>
            <person name="Mereny Z."/>
            <person name="Hegedus B."/>
            <person name="Baldrian P."/>
            <person name="Stursova M."/>
            <person name="Weitz H."/>
            <person name="Taylor A."/>
            <person name="Grigoriev I.V."/>
            <person name="Nagy L.G."/>
            <person name="Martin F."/>
            <person name="Kauserud H."/>
        </authorList>
    </citation>
    <scope>NUCLEOTIDE SEQUENCE</scope>
    <source>
        <strain evidence="3">CBHHK200</strain>
    </source>
</reference>
<organism evidence="3 4">
    <name type="scientific">Mycena alexandri</name>
    <dbReference type="NCBI Taxonomy" id="1745969"/>
    <lineage>
        <taxon>Eukaryota</taxon>
        <taxon>Fungi</taxon>
        <taxon>Dikarya</taxon>
        <taxon>Basidiomycota</taxon>
        <taxon>Agaricomycotina</taxon>
        <taxon>Agaricomycetes</taxon>
        <taxon>Agaricomycetidae</taxon>
        <taxon>Agaricales</taxon>
        <taxon>Marasmiineae</taxon>
        <taxon>Mycenaceae</taxon>
        <taxon>Mycena</taxon>
    </lineage>
</organism>
<evidence type="ECO:0000256" key="2">
    <source>
        <dbReference type="SAM" id="SignalP"/>
    </source>
</evidence>
<dbReference type="Proteomes" id="UP001218188">
    <property type="component" value="Unassembled WGS sequence"/>
</dbReference>
<feature type="compositionally biased region" description="Low complexity" evidence="1">
    <location>
        <begin position="71"/>
        <end position="84"/>
    </location>
</feature>
<gene>
    <name evidence="3" type="ORF">C8F04DRAFT_1275474</name>
</gene>
<dbReference type="AlphaFoldDB" id="A0AAD6WMR4"/>
<feature type="chain" id="PRO_5042232347" evidence="2">
    <location>
        <begin position="18"/>
        <end position="84"/>
    </location>
</feature>
<proteinExistence type="predicted"/>
<evidence type="ECO:0000313" key="4">
    <source>
        <dbReference type="Proteomes" id="UP001218188"/>
    </source>
</evidence>
<evidence type="ECO:0000313" key="3">
    <source>
        <dbReference type="EMBL" id="KAJ7020123.1"/>
    </source>
</evidence>
<sequence>MLRLTAVLLGATGTMYAGEGSGADDGGSAENSGYTVYPATESVASGSSSLSIGLYSSAAVLRPSGPHDFYPASPAPSGDSSGDR</sequence>
<accession>A0AAD6WMR4</accession>
<evidence type="ECO:0000256" key="1">
    <source>
        <dbReference type="SAM" id="MobiDB-lite"/>
    </source>
</evidence>
<dbReference type="EMBL" id="JARJCM010000273">
    <property type="protein sequence ID" value="KAJ7020123.1"/>
    <property type="molecule type" value="Genomic_DNA"/>
</dbReference>
<feature type="region of interest" description="Disordered" evidence="1">
    <location>
        <begin position="65"/>
        <end position="84"/>
    </location>
</feature>
<feature type="signal peptide" evidence="2">
    <location>
        <begin position="1"/>
        <end position="17"/>
    </location>
</feature>